<dbReference type="EMBL" id="CP022714">
    <property type="protein sequence ID" value="ASU13943.1"/>
    <property type="molecule type" value="Genomic_DNA"/>
</dbReference>
<keyword evidence="4 11" id="KW-0560">Oxidoreductase</keyword>
<evidence type="ECO:0000259" key="12">
    <source>
        <dbReference type="Pfam" id="PF02852"/>
    </source>
</evidence>
<reference evidence="14 15" key="1">
    <citation type="submission" date="2017-08" db="EMBL/GenBank/DDBJ databases">
        <title>The complete genome sequence of a Mycoplasma hyopneumoniae isolate in Korea.</title>
        <authorList>
            <person name="Han J."/>
            <person name="Lee N."/>
        </authorList>
    </citation>
    <scope>NUCLEOTIDE SEQUENCE [LARGE SCALE GENOMIC DNA]</scope>
    <source>
        <strain evidence="14 15">KM014</strain>
    </source>
</reference>
<dbReference type="SUPFAM" id="SSF55424">
    <property type="entry name" value="FAD/NAD-linked reductases, dimerisation (C-terminal) domain"/>
    <property type="match status" value="1"/>
</dbReference>
<gene>
    <name evidence="14" type="ORF">CIB43_00026</name>
</gene>
<feature type="disulfide bond" description="Redox-active" evidence="10">
    <location>
        <begin position="41"/>
        <end position="46"/>
    </location>
</feature>
<evidence type="ECO:0000256" key="4">
    <source>
        <dbReference type="ARBA" id="ARBA00023002"/>
    </source>
</evidence>
<dbReference type="InterPro" id="IPR023753">
    <property type="entry name" value="FAD/NAD-binding_dom"/>
</dbReference>
<evidence type="ECO:0000256" key="10">
    <source>
        <dbReference type="PIRSR" id="PIRSR000350-4"/>
    </source>
</evidence>
<dbReference type="NCBIfam" id="NF004945">
    <property type="entry name" value="PRK06292.2-3"/>
    <property type="match status" value="1"/>
</dbReference>
<protein>
    <submittedName>
        <fullName evidence="14">Dihydrolipoyl dehydrogenase</fullName>
        <ecNumber evidence="14">1.8.1.4</ecNumber>
    </submittedName>
</protein>
<feature type="binding site" evidence="9">
    <location>
        <begin position="136"/>
        <end position="138"/>
    </location>
    <ligand>
        <name>FAD</name>
        <dbReference type="ChEBI" id="CHEBI:57692"/>
    </ligand>
</feature>
<feature type="domain" description="FAD/NAD(P)-binding" evidence="13">
    <location>
        <begin position="4"/>
        <end position="313"/>
    </location>
</feature>
<dbReference type="SUPFAM" id="SSF51905">
    <property type="entry name" value="FAD/NAD(P)-binding domain"/>
    <property type="match status" value="1"/>
</dbReference>
<comment type="cofactor">
    <cofactor evidence="9">
        <name>FAD</name>
        <dbReference type="ChEBI" id="CHEBI:57692"/>
    </cofactor>
    <text evidence="9">Binds 1 FAD per subunit.</text>
</comment>
<dbReference type="PANTHER" id="PTHR22912:SF217">
    <property type="entry name" value="DIHYDROLIPOYL DEHYDROGENASE"/>
    <property type="match status" value="1"/>
</dbReference>
<evidence type="ECO:0000259" key="13">
    <source>
        <dbReference type="Pfam" id="PF07992"/>
    </source>
</evidence>
<evidence type="ECO:0000256" key="5">
    <source>
        <dbReference type="ARBA" id="ARBA00023027"/>
    </source>
</evidence>
<dbReference type="InterPro" id="IPR050151">
    <property type="entry name" value="Class-I_Pyr_Nuc-Dis_Oxidored"/>
</dbReference>
<keyword evidence="5 9" id="KW-0520">NAD</keyword>
<evidence type="ECO:0000256" key="1">
    <source>
        <dbReference type="ARBA" id="ARBA00007532"/>
    </source>
</evidence>
<feature type="domain" description="Pyridine nucleotide-disulphide oxidoreductase dimerisation" evidence="12">
    <location>
        <begin position="334"/>
        <end position="440"/>
    </location>
</feature>
<keyword evidence="2 11" id="KW-0285">Flavoprotein</keyword>
<evidence type="ECO:0000256" key="2">
    <source>
        <dbReference type="ARBA" id="ARBA00022630"/>
    </source>
</evidence>
<dbReference type="Gene3D" id="3.30.390.30">
    <property type="match status" value="1"/>
</dbReference>
<dbReference type="GO" id="GO:0006103">
    <property type="term" value="P:2-oxoglutarate metabolic process"/>
    <property type="evidence" value="ECO:0007669"/>
    <property type="project" value="TreeGrafter"/>
</dbReference>
<evidence type="ECO:0000256" key="9">
    <source>
        <dbReference type="PIRSR" id="PIRSR000350-3"/>
    </source>
</evidence>
<name>A0A223M8T0_MESHO</name>
<feature type="binding site" evidence="9">
    <location>
        <begin position="173"/>
        <end position="180"/>
    </location>
    <ligand>
        <name>NAD(+)</name>
        <dbReference type="ChEBI" id="CHEBI:57540"/>
    </ligand>
</feature>
<dbReference type="GO" id="GO:0050660">
    <property type="term" value="F:flavin adenine dinucleotide binding"/>
    <property type="evidence" value="ECO:0007669"/>
    <property type="project" value="TreeGrafter"/>
</dbReference>
<keyword evidence="3 9" id="KW-0274">FAD</keyword>
<dbReference type="GO" id="GO:0004148">
    <property type="term" value="F:dihydrolipoyl dehydrogenase (NADH) activity"/>
    <property type="evidence" value="ECO:0007669"/>
    <property type="project" value="UniProtKB-EC"/>
</dbReference>
<comment type="similarity">
    <text evidence="1 11">Belongs to the class-I pyridine nucleotide-disulfide oxidoreductase family.</text>
</comment>
<keyword evidence="6" id="KW-1015">Disulfide bond</keyword>
<dbReference type="InterPro" id="IPR016156">
    <property type="entry name" value="FAD/NAD-linked_Rdtase_dimer_sf"/>
</dbReference>
<dbReference type="Gene3D" id="3.50.50.60">
    <property type="entry name" value="FAD/NAD(P)-binding domain"/>
    <property type="match status" value="2"/>
</dbReference>
<dbReference type="PIRSF" id="PIRSF000350">
    <property type="entry name" value="Mercury_reductase_MerA"/>
    <property type="match status" value="1"/>
</dbReference>
<evidence type="ECO:0000313" key="15">
    <source>
        <dbReference type="Proteomes" id="UP000215452"/>
    </source>
</evidence>
<dbReference type="Pfam" id="PF02852">
    <property type="entry name" value="Pyr_redox_dim"/>
    <property type="match status" value="1"/>
</dbReference>
<dbReference type="Pfam" id="PF07992">
    <property type="entry name" value="Pyr_redox_2"/>
    <property type="match status" value="1"/>
</dbReference>
<sequence length="454" mass="50621">MQKYDVIIIGGGPGGHSLAAILGKNGKKVALFEQEFLGGTCVNWGCIPTKTILKSAKIKSYFDNAEKFGLNSVAKFNFKQIFQRAKNNSLKLQGSILETLKNSGVDFYNKKAKVTSNHTVLAENEEFFFEKLVIATGSKPRKIKIEGAERANLITSDDFFKGKIEFDELTIIGGGAISLEFAVFYASFGVKITIIEGNERVFANFDNSIAEAANFVLDRNKVKIFTKTKVKKYENGQLLLEKEDKIFAHTTKNILLAIGRQPQNEAFSGLKIDLDNRGFLKINKFMQTSVPNIYAIGDITGQMMLSSTAYKHADIVAKHILFGSSDEEFSAELIPWAIYSIPEIATVGKTEKQLLNLAVDFQKAKIFAKNLPRAHANGEIEAGFIELFFHSKTFEILGCNIFLEEASLLVNQIALALSQKLTIFDLQKMAYTHPSLSEAFYYLCRNITFSNLKK</sequence>
<feature type="binding site" evidence="9">
    <location>
        <position position="298"/>
    </location>
    <ligand>
        <name>FAD</name>
        <dbReference type="ChEBI" id="CHEBI:57692"/>
    </ligand>
</feature>
<organism evidence="14 15">
    <name type="scientific">Mesomycoplasma hyopneumoniae</name>
    <name type="common">Mycoplasma hyopneumoniae</name>
    <dbReference type="NCBI Taxonomy" id="2099"/>
    <lineage>
        <taxon>Bacteria</taxon>
        <taxon>Bacillati</taxon>
        <taxon>Mycoplasmatota</taxon>
        <taxon>Mycoplasmoidales</taxon>
        <taxon>Metamycoplasmataceae</taxon>
        <taxon>Mesomycoplasma</taxon>
    </lineage>
</organism>
<keyword evidence="9" id="KW-0547">Nucleotide-binding</keyword>
<dbReference type="InterPro" id="IPR012999">
    <property type="entry name" value="Pyr_OxRdtase_I_AS"/>
</dbReference>
<dbReference type="PROSITE" id="PS00076">
    <property type="entry name" value="PYRIDINE_REDOX_1"/>
    <property type="match status" value="1"/>
</dbReference>
<evidence type="ECO:0000256" key="6">
    <source>
        <dbReference type="ARBA" id="ARBA00023157"/>
    </source>
</evidence>
<evidence type="ECO:0000256" key="7">
    <source>
        <dbReference type="ARBA" id="ARBA00023284"/>
    </source>
</evidence>
<feature type="active site" description="Proton acceptor" evidence="8">
    <location>
        <position position="433"/>
    </location>
</feature>
<keyword evidence="7 11" id="KW-0676">Redox-active center</keyword>
<dbReference type="Proteomes" id="UP000215452">
    <property type="component" value="Chromosome"/>
</dbReference>
<evidence type="ECO:0000313" key="14">
    <source>
        <dbReference type="EMBL" id="ASU13943.1"/>
    </source>
</evidence>
<dbReference type="InterPro" id="IPR036188">
    <property type="entry name" value="FAD/NAD-bd_sf"/>
</dbReference>
<dbReference type="PANTHER" id="PTHR22912">
    <property type="entry name" value="DISULFIDE OXIDOREDUCTASE"/>
    <property type="match status" value="1"/>
</dbReference>
<dbReference type="AlphaFoldDB" id="A0A223M8T0"/>
<accession>A0A223M8T0</accession>
<dbReference type="InterPro" id="IPR004099">
    <property type="entry name" value="Pyr_nucl-diS_OxRdtase_dimer"/>
</dbReference>
<evidence type="ECO:0000256" key="8">
    <source>
        <dbReference type="PIRSR" id="PIRSR000350-2"/>
    </source>
</evidence>
<evidence type="ECO:0000256" key="11">
    <source>
        <dbReference type="RuleBase" id="RU003691"/>
    </source>
</evidence>
<feature type="binding site" evidence="9">
    <location>
        <position position="50"/>
    </location>
    <ligand>
        <name>FAD</name>
        <dbReference type="ChEBI" id="CHEBI:57692"/>
    </ligand>
</feature>
<feature type="binding site" evidence="9">
    <location>
        <position position="196"/>
    </location>
    <ligand>
        <name>NAD(+)</name>
        <dbReference type="ChEBI" id="CHEBI:57540"/>
    </ligand>
</feature>
<proteinExistence type="inferred from homology"/>
<dbReference type="PRINTS" id="PR00411">
    <property type="entry name" value="PNDRDTASEI"/>
</dbReference>
<dbReference type="PRINTS" id="PR00368">
    <property type="entry name" value="FADPNR"/>
</dbReference>
<evidence type="ECO:0000256" key="3">
    <source>
        <dbReference type="ARBA" id="ARBA00022827"/>
    </source>
</evidence>
<dbReference type="InterPro" id="IPR001100">
    <property type="entry name" value="Pyr_nuc-diS_OxRdtase"/>
</dbReference>
<dbReference type="EC" id="1.8.1.4" evidence="14"/>
<feature type="binding site" evidence="9">
    <location>
        <position position="259"/>
    </location>
    <ligand>
        <name>NAD(+)</name>
        <dbReference type="ChEBI" id="CHEBI:57540"/>
    </ligand>
</feature>